<accession>A0A1X7GDQ7</accession>
<proteinExistence type="predicted"/>
<reference evidence="2" key="1">
    <citation type="submission" date="2017-04" db="EMBL/GenBank/DDBJ databases">
        <authorList>
            <person name="Varghese N."/>
            <person name="Submissions S."/>
        </authorList>
    </citation>
    <scope>NUCLEOTIDE SEQUENCE [LARGE SCALE GENOMIC DNA]</scope>
    <source>
        <strain evidence="2">Ballard 720</strain>
    </source>
</reference>
<dbReference type="OrthoDB" id="9106718at2"/>
<protein>
    <submittedName>
        <fullName evidence="1">Uncharacterized protein</fullName>
    </submittedName>
</protein>
<dbReference type="EMBL" id="FXAH01000015">
    <property type="protein sequence ID" value="SMF68002.1"/>
    <property type="molecule type" value="Genomic_DNA"/>
</dbReference>
<dbReference type="AlphaFoldDB" id="A0A1X7GDQ7"/>
<evidence type="ECO:0000313" key="1">
    <source>
        <dbReference type="EMBL" id="SMF68002.1"/>
    </source>
</evidence>
<keyword evidence="2" id="KW-1185">Reference proteome</keyword>
<dbReference type="Proteomes" id="UP000192911">
    <property type="component" value="Unassembled WGS sequence"/>
</dbReference>
<dbReference type="GeneID" id="95552736"/>
<organism evidence="1 2">
    <name type="scientific">Trinickia caryophylli</name>
    <name type="common">Paraburkholderia caryophylli</name>
    <dbReference type="NCBI Taxonomy" id="28094"/>
    <lineage>
        <taxon>Bacteria</taxon>
        <taxon>Pseudomonadati</taxon>
        <taxon>Pseudomonadota</taxon>
        <taxon>Betaproteobacteria</taxon>
        <taxon>Burkholderiales</taxon>
        <taxon>Burkholderiaceae</taxon>
        <taxon>Trinickia</taxon>
    </lineage>
</organism>
<sequence length="80" mass="8990">MTTRTDIHTVLGTMHSHELLMLSLIRALPPEIRQRAIDDFQAQVEQADLPHLSADSERETIDACRAHLRKMSIVLSAISS</sequence>
<gene>
    <name evidence="1" type="ORF">SAMN06295900_11551</name>
</gene>
<evidence type="ECO:0000313" key="2">
    <source>
        <dbReference type="Proteomes" id="UP000192911"/>
    </source>
</evidence>
<name>A0A1X7GDQ7_TRICW</name>
<dbReference type="RefSeq" id="WP_085229656.1">
    <property type="nucleotide sequence ID" value="NZ_BSQD01000008.1"/>
</dbReference>